<keyword evidence="3" id="KW-0964">Secreted</keyword>
<evidence type="ECO:0000256" key="2">
    <source>
        <dbReference type="ARBA" id="ARBA00010701"/>
    </source>
</evidence>
<sequence>MYFPDGDGNPRAAIVYPNDDEESTVADSLRSEYKQNPEKYIFFFLYTRRGNSQLFVGDVASLHGSKFDASLPTRLITHGFTSSEEATAVQSIKDKYVEVEDCNVIGVDWSKLAGTVNYNLAKRRTKVVGSYTAKLIDFLVNEGKMKLADVHLIGHSLGAHVMGLAGKNVQSGKVSRITDRITVGDAEFVDIIHTCGGKLAFHKPIGDVDFYPNLVPALTVALWSSLQNPLDPKRLRPFLARVITNIRRGSATICPKPPWVNLAQANRVTVYRNLRSLFDGRD</sequence>
<dbReference type="InterPro" id="IPR029058">
    <property type="entry name" value="AB_hydrolase_fold"/>
</dbReference>
<feature type="domain" description="Lipase" evidence="5">
    <location>
        <begin position="26"/>
        <end position="213"/>
    </location>
</feature>
<dbReference type="EMBL" id="KZ308677">
    <property type="protein sequence ID" value="KAG8232976.1"/>
    <property type="molecule type" value="Genomic_DNA"/>
</dbReference>
<dbReference type="PANTHER" id="PTHR11610:SF150">
    <property type="entry name" value="FI01825P-RELATED"/>
    <property type="match status" value="1"/>
</dbReference>
<reference evidence="6" key="2">
    <citation type="submission" date="2017-10" db="EMBL/GenBank/DDBJ databases">
        <title>Ladona fulva Genome sequencing and assembly.</title>
        <authorList>
            <person name="Murali S."/>
            <person name="Richards S."/>
            <person name="Bandaranaike D."/>
            <person name="Bellair M."/>
            <person name="Blankenburg K."/>
            <person name="Chao H."/>
            <person name="Dinh H."/>
            <person name="Doddapaneni H."/>
            <person name="Dugan-Rocha S."/>
            <person name="Elkadiri S."/>
            <person name="Gnanaolivu R."/>
            <person name="Hernandez B."/>
            <person name="Skinner E."/>
            <person name="Javaid M."/>
            <person name="Lee S."/>
            <person name="Li M."/>
            <person name="Ming W."/>
            <person name="Munidasa M."/>
            <person name="Muniz J."/>
            <person name="Nguyen L."/>
            <person name="Hughes D."/>
            <person name="Osuji N."/>
            <person name="Pu L.-L."/>
            <person name="Puazo M."/>
            <person name="Qu C."/>
            <person name="Quiroz J."/>
            <person name="Raj R."/>
            <person name="Weissenberger G."/>
            <person name="Xin Y."/>
            <person name="Zou X."/>
            <person name="Han Y."/>
            <person name="Worley K."/>
            <person name="Muzny D."/>
            <person name="Gibbs R."/>
        </authorList>
    </citation>
    <scope>NUCLEOTIDE SEQUENCE</scope>
    <source>
        <strain evidence="6">Sampled in the wild</strain>
    </source>
</reference>
<dbReference type="InterPro" id="IPR000734">
    <property type="entry name" value="TAG_lipase"/>
</dbReference>
<gene>
    <name evidence="6" type="ORF">J437_LFUL012623</name>
</gene>
<reference evidence="6" key="1">
    <citation type="submission" date="2013-04" db="EMBL/GenBank/DDBJ databases">
        <authorList>
            <person name="Qu J."/>
            <person name="Murali S.C."/>
            <person name="Bandaranaike D."/>
            <person name="Bellair M."/>
            <person name="Blankenburg K."/>
            <person name="Chao H."/>
            <person name="Dinh H."/>
            <person name="Doddapaneni H."/>
            <person name="Downs B."/>
            <person name="Dugan-Rocha S."/>
            <person name="Elkadiri S."/>
            <person name="Gnanaolivu R.D."/>
            <person name="Hernandez B."/>
            <person name="Javaid M."/>
            <person name="Jayaseelan J.C."/>
            <person name="Lee S."/>
            <person name="Li M."/>
            <person name="Ming W."/>
            <person name="Munidasa M."/>
            <person name="Muniz J."/>
            <person name="Nguyen L."/>
            <person name="Ongeri F."/>
            <person name="Osuji N."/>
            <person name="Pu L.-L."/>
            <person name="Puazo M."/>
            <person name="Qu C."/>
            <person name="Quiroz J."/>
            <person name="Raj R."/>
            <person name="Weissenberger G."/>
            <person name="Xin Y."/>
            <person name="Zou X."/>
            <person name="Han Y."/>
            <person name="Richards S."/>
            <person name="Worley K."/>
            <person name="Muzny D."/>
            <person name="Gibbs R."/>
        </authorList>
    </citation>
    <scope>NUCLEOTIDE SEQUENCE</scope>
    <source>
        <strain evidence="6">Sampled in the wild</strain>
    </source>
</reference>
<dbReference type="GO" id="GO:0017171">
    <property type="term" value="F:serine hydrolase activity"/>
    <property type="evidence" value="ECO:0007669"/>
    <property type="project" value="TreeGrafter"/>
</dbReference>
<dbReference type="PANTHER" id="PTHR11610">
    <property type="entry name" value="LIPASE"/>
    <property type="match status" value="1"/>
</dbReference>
<protein>
    <recommendedName>
        <fullName evidence="5">Lipase domain-containing protein</fullName>
    </recommendedName>
</protein>
<dbReference type="GO" id="GO:0005615">
    <property type="term" value="C:extracellular space"/>
    <property type="evidence" value="ECO:0007669"/>
    <property type="project" value="TreeGrafter"/>
</dbReference>
<keyword evidence="7" id="KW-1185">Reference proteome</keyword>
<dbReference type="GO" id="GO:0016042">
    <property type="term" value="P:lipid catabolic process"/>
    <property type="evidence" value="ECO:0007669"/>
    <property type="project" value="TreeGrafter"/>
</dbReference>
<dbReference type="InterPro" id="IPR013818">
    <property type="entry name" value="Lipase"/>
</dbReference>
<dbReference type="OrthoDB" id="199913at2759"/>
<comment type="caution">
    <text evidence="6">The sequence shown here is derived from an EMBL/GenBank/DDBJ whole genome shotgun (WGS) entry which is preliminary data.</text>
</comment>
<dbReference type="Gene3D" id="3.40.50.1820">
    <property type="entry name" value="alpha/beta hydrolase"/>
    <property type="match status" value="1"/>
</dbReference>
<proteinExistence type="inferred from homology"/>
<evidence type="ECO:0000313" key="7">
    <source>
        <dbReference type="Proteomes" id="UP000792457"/>
    </source>
</evidence>
<comment type="similarity">
    <text evidence="2 4">Belongs to the AB hydrolase superfamily. Lipase family.</text>
</comment>
<dbReference type="Pfam" id="PF00151">
    <property type="entry name" value="Lipase"/>
    <property type="match status" value="1"/>
</dbReference>
<evidence type="ECO:0000313" key="6">
    <source>
        <dbReference type="EMBL" id="KAG8232976.1"/>
    </source>
</evidence>
<name>A0A8K0KFB3_LADFU</name>
<dbReference type="Proteomes" id="UP000792457">
    <property type="component" value="Unassembled WGS sequence"/>
</dbReference>
<dbReference type="AlphaFoldDB" id="A0A8K0KFB3"/>
<evidence type="ECO:0000256" key="4">
    <source>
        <dbReference type="RuleBase" id="RU004262"/>
    </source>
</evidence>
<accession>A0A8K0KFB3</accession>
<organism evidence="6 7">
    <name type="scientific">Ladona fulva</name>
    <name type="common">Scarce chaser dragonfly</name>
    <name type="synonym">Libellula fulva</name>
    <dbReference type="NCBI Taxonomy" id="123851"/>
    <lineage>
        <taxon>Eukaryota</taxon>
        <taxon>Metazoa</taxon>
        <taxon>Ecdysozoa</taxon>
        <taxon>Arthropoda</taxon>
        <taxon>Hexapoda</taxon>
        <taxon>Insecta</taxon>
        <taxon>Pterygota</taxon>
        <taxon>Palaeoptera</taxon>
        <taxon>Odonata</taxon>
        <taxon>Epiprocta</taxon>
        <taxon>Anisoptera</taxon>
        <taxon>Libelluloidea</taxon>
        <taxon>Libellulidae</taxon>
        <taxon>Ladona</taxon>
    </lineage>
</organism>
<dbReference type="PRINTS" id="PR00821">
    <property type="entry name" value="TAGLIPASE"/>
</dbReference>
<evidence type="ECO:0000259" key="5">
    <source>
        <dbReference type="Pfam" id="PF00151"/>
    </source>
</evidence>
<comment type="subcellular location">
    <subcellularLocation>
        <location evidence="1">Secreted</location>
    </subcellularLocation>
</comment>
<dbReference type="SUPFAM" id="SSF53474">
    <property type="entry name" value="alpha/beta-Hydrolases"/>
    <property type="match status" value="1"/>
</dbReference>
<dbReference type="GO" id="GO:0016298">
    <property type="term" value="F:lipase activity"/>
    <property type="evidence" value="ECO:0007669"/>
    <property type="project" value="InterPro"/>
</dbReference>
<evidence type="ECO:0000256" key="3">
    <source>
        <dbReference type="ARBA" id="ARBA00022525"/>
    </source>
</evidence>
<evidence type="ECO:0000256" key="1">
    <source>
        <dbReference type="ARBA" id="ARBA00004613"/>
    </source>
</evidence>